<dbReference type="Proteomes" id="UP001222800">
    <property type="component" value="Chromosome"/>
</dbReference>
<evidence type="ECO:0000313" key="1">
    <source>
        <dbReference type="EMBL" id="WFD11355.1"/>
    </source>
</evidence>
<proteinExistence type="predicted"/>
<keyword evidence="2" id="KW-1185">Reference proteome</keyword>
<protein>
    <submittedName>
        <fullName evidence="1">Nucleoid-associated protein</fullName>
    </submittedName>
</protein>
<accession>A0ABY8EJT6</accession>
<sequence>MIIHKFIIHVLDKNSDMPVLNDFEGIMTKEIEDLLQKHTKKVLRDDDLKKATFNENENILKDLCEKIIYDPNTFVDNSKEIAQHIFDKMKVDSTTESCDLAICLYSIKEDTYVEILPLEYKKSYTHSIEVVEERLKINLVPHEVGLLSSSQKIKAAAIVGLSGVNDEYHIEILDKKAAKSAYKDESFFVKKLFNCTVVFDDKDKTKIFRDSTEKWIANSFYDDIETARVMRENVLYTLKEKEAVDIDEFIEKTVDDDDLKYGFKEQMFEDGIEESTFNIDKKWVEKKLKKRSIKTDTGFEIKGSMDEFDDYLKYQMKKNADGSVDIVIKNVKFYEEK</sequence>
<dbReference type="EMBL" id="CP120733">
    <property type="protein sequence ID" value="WFD11355.1"/>
    <property type="molecule type" value="Genomic_DNA"/>
</dbReference>
<dbReference type="InterPro" id="IPR007358">
    <property type="entry name" value="Nucleoid_associated_NdpA"/>
</dbReference>
<reference evidence="1 2" key="1">
    <citation type="submission" date="2023-03" db="EMBL/GenBank/DDBJ databases">
        <title>Complete genome sequence of Tepidibacter sp. SWIR-1, isolated from a deep-sea hydrothermal vent.</title>
        <authorList>
            <person name="Li X."/>
        </authorList>
    </citation>
    <scope>NUCLEOTIDE SEQUENCE [LARGE SCALE GENOMIC DNA]</scope>
    <source>
        <strain evidence="1 2">SWIR-1</strain>
    </source>
</reference>
<dbReference type="Pfam" id="PF04245">
    <property type="entry name" value="NA37"/>
    <property type="match status" value="1"/>
</dbReference>
<gene>
    <name evidence="1" type="ORF">P4S50_04565</name>
</gene>
<evidence type="ECO:0000313" key="2">
    <source>
        <dbReference type="Proteomes" id="UP001222800"/>
    </source>
</evidence>
<name>A0ABY8EJT6_9FIRM</name>
<organism evidence="1 2">
    <name type="scientific">Tepidibacter hydrothermalis</name>
    <dbReference type="NCBI Taxonomy" id="3036126"/>
    <lineage>
        <taxon>Bacteria</taxon>
        <taxon>Bacillati</taxon>
        <taxon>Bacillota</taxon>
        <taxon>Clostridia</taxon>
        <taxon>Peptostreptococcales</taxon>
        <taxon>Peptostreptococcaceae</taxon>
        <taxon>Tepidibacter</taxon>
    </lineage>
</organism>
<dbReference type="RefSeq" id="WP_277733382.1">
    <property type="nucleotide sequence ID" value="NZ_CP120733.1"/>
</dbReference>